<name>A0A6J6UJI9_9ZZZZ</name>
<dbReference type="FunFam" id="3.30.70.860:FF:000004">
    <property type="entry name" value="UPF0234 protein AWC22_11905"/>
    <property type="match status" value="1"/>
</dbReference>
<gene>
    <name evidence="3" type="ORF">UFOPK2786_01702</name>
    <name evidence="4" type="ORF">UFOPK3957_00226</name>
    <name evidence="5" type="ORF">UFOPK4061_01070</name>
</gene>
<evidence type="ECO:0000256" key="2">
    <source>
        <dbReference type="ARBA" id="ARBA00093450"/>
    </source>
</evidence>
<evidence type="ECO:0000313" key="4">
    <source>
        <dbReference type="EMBL" id="CAB4976207.1"/>
    </source>
</evidence>
<dbReference type="InterPro" id="IPR007551">
    <property type="entry name" value="YajQ/Smlt4090-like"/>
</dbReference>
<proteinExistence type="inferred from homology"/>
<dbReference type="InterPro" id="IPR035571">
    <property type="entry name" value="UPF0234-like_C"/>
</dbReference>
<dbReference type="InterPro" id="IPR035570">
    <property type="entry name" value="UPF0234_N"/>
</dbReference>
<dbReference type="GO" id="GO:0000166">
    <property type="term" value="F:nucleotide binding"/>
    <property type="evidence" value="ECO:0007669"/>
    <property type="project" value="UniProtKB-KW"/>
</dbReference>
<organism evidence="3">
    <name type="scientific">freshwater metagenome</name>
    <dbReference type="NCBI Taxonomy" id="449393"/>
    <lineage>
        <taxon>unclassified sequences</taxon>
        <taxon>metagenomes</taxon>
        <taxon>ecological metagenomes</taxon>
    </lineage>
</organism>
<dbReference type="PANTHER" id="PTHR30476">
    <property type="entry name" value="UPF0234 PROTEIN YAJQ"/>
    <property type="match status" value="1"/>
</dbReference>
<dbReference type="CDD" id="cd11740">
    <property type="entry name" value="YajQ_like"/>
    <property type="match status" value="1"/>
</dbReference>
<dbReference type="EMBL" id="CAEZYW010000326">
    <property type="protein sequence ID" value="CAB4758599.1"/>
    <property type="molecule type" value="Genomic_DNA"/>
</dbReference>
<sequence length="163" mass="18169">MADSSFDIVSKVDRQEADNALNQTAKELAQRFDFKNTDTTIEWKGELGIEIASGTEERAKAALDVFKEKIIKRGMSLKCFEADEPRSSGKGYKISGTFKAGINQEQAKKIGKLIRDEGPKSVKAQVMGEELRVTSKSRDDLQAVQTLVKDADLDFAVQFVNYR</sequence>
<dbReference type="Gene3D" id="3.30.70.990">
    <property type="entry name" value="YajQ-like, domain 2"/>
    <property type="match status" value="1"/>
</dbReference>
<comment type="similarity">
    <text evidence="2">Belongs to the YajQ family.</text>
</comment>
<dbReference type="Pfam" id="PF04461">
    <property type="entry name" value="YajQ"/>
    <property type="match status" value="1"/>
</dbReference>
<dbReference type="SUPFAM" id="SSF89963">
    <property type="entry name" value="YajQ-like"/>
    <property type="match status" value="2"/>
</dbReference>
<dbReference type="EMBL" id="CAFBOM010000022">
    <property type="protein sequence ID" value="CAB4976207.1"/>
    <property type="molecule type" value="Genomic_DNA"/>
</dbReference>
<accession>A0A6J6UJI9</accession>
<protein>
    <submittedName>
        <fullName evidence="3">Unannotated protein</fullName>
    </submittedName>
</protein>
<reference evidence="3" key="1">
    <citation type="submission" date="2020-05" db="EMBL/GenBank/DDBJ databases">
        <authorList>
            <person name="Chiriac C."/>
            <person name="Salcher M."/>
            <person name="Ghai R."/>
            <person name="Kavagutti S V."/>
        </authorList>
    </citation>
    <scope>NUCLEOTIDE SEQUENCE</scope>
</reference>
<keyword evidence="1" id="KW-0547">Nucleotide-binding</keyword>
<dbReference type="AlphaFoldDB" id="A0A6J6UJI9"/>
<dbReference type="PANTHER" id="PTHR30476:SF0">
    <property type="entry name" value="UPF0234 PROTEIN YAJQ"/>
    <property type="match status" value="1"/>
</dbReference>
<dbReference type="EMBL" id="CAFBPD010000186">
    <property type="protein sequence ID" value="CAB5015071.1"/>
    <property type="molecule type" value="Genomic_DNA"/>
</dbReference>
<dbReference type="HAMAP" id="MF_00632">
    <property type="entry name" value="UPF0234"/>
    <property type="match status" value="1"/>
</dbReference>
<dbReference type="Gene3D" id="3.30.70.860">
    <property type="match status" value="1"/>
</dbReference>
<evidence type="ECO:0000313" key="3">
    <source>
        <dbReference type="EMBL" id="CAB4758599.1"/>
    </source>
</evidence>
<dbReference type="NCBIfam" id="NF003819">
    <property type="entry name" value="PRK05412.1"/>
    <property type="match status" value="1"/>
</dbReference>
<evidence type="ECO:0000256" key="1">
    <source>
        <dbReference type="ARBA" id="ARBA00022741"/>
    </source>
</evidence>
<dbReference type="InterPro" id="IPR036183">
    <property type="entry name" value="YajQ-like_sf"/>
</dbReference>
<evidence type="ECO:0000313" key="5">
    <source>
        <dbReference type="EMBL" id="CAB5015071.1"/>
    </source>
</evidence>
<dbReference type="GO" id="GO:0005829">
    <property type="term" value="C:cytosol"/>
    <property type="evidence" value="ECO:0007669"/>
    <property type="project" value="TreeGrafter"/>
</dbReference>